<accession>A0ACC0APS9</accession>
<keyword evidence="2" id="KW-1185">Reference proteome</keyword>
<gene>
    <name evidence="1" type="ORF">M9H77_22182</name>
</gene>
<comment type="caution">
    <text evidence="1">The sequence shown here is derived from an EMBL/GenBank/DDBJ whole genome shotgun (WGS) entry which is preliminary data.</text>
</comment>
<proteinExistence type="predicted"/>
<protein>
    <submittedName>
        <fullName evidence="1">Uncharacterized protein</fullName>
    </submittedName>
</protein>
<dbReference type="Proteomes" id="UP001060085">
    <property type="component" value="Linkage Group LG05"/>
</dbReference>
<reference evidence="2" key="1">
    <citation type="journal article" date="2023" name="Nat. Plants">
        <title>Single-cell RNA sequencing provides a high-resolution roadmap for understanding the multicellular compartmentation of specialized metabolism.</title>
        <authorList>
            <person name="Sun S."/>
            <person name="Shen X."/>
            <person name="Li Y."/>
            <person name="Li Y."/>
            <person name="Wang S."/>
            <person name="Li R."/>
            <person name="Zhang H."/>
            <person name="Shen G."/>
            <person name="Guo B."/>
            <person name="Wei J."/>
            <person name="Xu J."/>
            <person name="St-Pierre B."/>
            <person name="Chen S."/>
            <person name="Sun C."/>
        </authorList>
    </citation>
    <scope>NUCLEOTIDE SEQUENCE [LARGE SCALE GENOMIC DNA]</scope>
</reference>
<sequence length="255" mass="27120">MATTQSLLMSSLSALAVGHLKESSSPQERRNNISAQAGPSSSTGPPSIAAQPVPRSNNPGGALPFAAQDSFRGPDSTSPAQPRQACRSPNAMPFPRPASVSSLGPPSDAAQLLPQTQLQSLPSGPAPDAAQFLIDSPGLAHSRSSSSAPIPVSSPAYMQSCEQSDYMSRSAPFSPPAPLEHKRGRGGTIRYGDFVYGEFQKKKKSFEGFPKGNKRRENLTFCYLEDFFKETTAKSPGKTKKDWVVYQPGPPGILD</sequence>
<evidence type="ECO:0000313" key="1">
    <source>
        <dbReference type="EMBL" id="KAI5662859.1"/>
    </source>
</evidence>
<dbReference type="EMBL" id="CM044705">
    <property type="protein sequence ID" value="KAI5662859.1"/>
    <property type="molecule type" value="Genomic_DNA"/>
</dbReference>
<organism evidence="1 2">
    <name type="scientific">Catharanthus roseus</name>
    <name type="common">Madagascar periwinkle</name>
    <name type="synonym">Vinca rosea</name>
    <dbReference type="NCBI Taxonomy" id="4058"/>
    <lineage>
        <taxon>Eukaryota</taxon>
        <taxon>Viridiplantae</taxon>
        <taxon>Streptophyta</taxon>
        <taxon>Embryophyta</taxon>
        <taxon>Tracheophyta</taxon>
        <taxon>Spermatophyta</taxon>
        <taxon>Magnoliopsida</taxon>
        <taxon>eudicotyledons</taxon>
        <taxon>Gunneridae</taxon>
        <taxon>Pentapetalae</taxon>
        <taxon>asterids</taxon>
        <taxon>lamiids</taxon>
        <taxon>Gentianales</taxon>
        <taxon>Apocynaceae</taxon>
        <taxon>Rauvolfioideae</taxon>
        <taxon>Vinceae</taxon>
        <taxon>Catharanthinae</taxon>
        <taxon>Catharanthus</taxon>
    </lineage>
</organism>
<name>A0ACC0APS9_CATRO</name>
<evidence type="ECO:0000313" key="2">
    <source>
        <dbReference type="Proteomes" id="UP001060085"/>
    </source>
</evidence>